<dbReference type="InterPro" id="IPR036890">
    <property type="entry name" value="HATPase_C_sf"/>
</dbReference>
<dbReference type="PROSITE" id="PS50885">
    <property type="entry name" value="HAMP"/>
    <property type="match status" value="1"/>
</dbReference>
<keyword evidence="4" id="KW-0808">Transferase</keyword>
<dbReference type="SUPFAM" id="SSF47384">
    <property type="entry name" value="Homodimeric domain of signal transducing histidine kinase"/>
    <property type="match status" value="1"/>
</dbReference>
<dbReference type="SUPFAM" id="SSF55874">
    <property type="entry name" value="ATPase domain of HSP90 chaperone/DNA topoisomerase II/histidine kinase"/>
    <property type="match status" value="1"/>
</dbReference>
<comment type="catalytic activity">
    <reaction evidence="1">
        <text>ATP + protein L-histidine = ADP + protein N-phospho-L-histidine.</text>
        <dbReference type="EC" id="2.7.13.3"/>
    </reaction>
</comment>
<keyword evidence="10" id="KW-0472">Membrane</keyword>
<dbReference type="Pfam" id="PF00512">
    <property type="entry name" value="HisKA"/>
    <property type="match status" value="1"/>
</dbReference>
<keyword evidence="8" id="KW-0175">Coiled coil</keyword>
<evidence type="ECO:0000256" key="2">
    <source>
        <dbReference type="ARBA" id="ARBA00012438"/>
    </source>
</evidence>
<dbReference type="EMBL" id="BMOU01000001">
    <property type="protein sequence ID" value="GGN89843.1"/>
    <property type="molecule type" value="Genomic_DNA"/>
</dbReference>
<dbReference type="InterPro" id="IPR003660">
    <property type="entry name" value="HAMP_dom"/>
</dbReference>
<proteinExistence type="predicted"/>
<dbReference type="AlphaFoldDB" id="A0A830GJ74"/>
<evidence type="ECO:0000256" key="4">
    <source>
        <dbReference type="ARBA" id="ARBA00022679"/>
    </source>
</evidence>
<evidence type="ECO:0000256" key="8">
    <source>
        <dbReference type="SAM" id="Coils"/>
    </source>
</evidence>
<feature type="domain" description="HAMP" evidence="12">
    <location>
        <begin position="332"/>
        <end position="384"/>
    </location>
</feature>
<dbReference type="Gene3D" id="1.10.287.130">
    <property type="match status" value="1"/>
</dbReference>
<evidence type="ECO:0000256" key="7">
    <source>
        <dbReference type="ARBA" id="ARBA00023224"/>
    </source>
</evidence>
<dbReference type="RefSeq" id="WP_188995335.1">
    <property type="nucleotide sequence ID" value="NZ_BMOU01000001.1"/>
</dbReference>
<reference evidence="13" key="2">
    <citation type="submission" date="2020-09" db="EMBL/GenBank/DDBJ databases">
        <authorList>
            <person name="Sun Q."/>
            <person name="Ohkuma M."/>
        </authorList>
    </citation>
    <scope>NUCLEOTIDE SEQUENCE</scope>
    <source>
        <strain evidence="13">JCM 17820</strain>
    </source>
</reference>
<organism evidence="13 14">
    <name type="scientific">Haloarcula pellucida</name>
    <dbReference type="NCBI Taxonomy" id="1427151"/>
    <lineage>
        <taxon>Archaea</taxon>
        <taxon>Methanobacteriati</taxon>
        <taxon>Methanobacteriota</taxon>
        <taxon>Stenosarchaea group</taxon>
        <taxon>Halobacteria</taxon>
        <taxon>Halobacteriales</taxon>
        <taxon>Haloarculaceae</taxon>
        <taxon>Haloarcula</taxon>
    </lineage>
</organism>
<keyword evidence="10" id="KW-1133">Transmembrane helix</keyword>
<protein>
    <recommendedName>
        <fullName evidence="2">histidine kinase</fullName>
        <ecNumber evidence="2">2.7.13.3</ecNumber>
    </recommendedName>
</protein>
<gene>
    <name evidence="13" type="ORF">GCM10009030_11100</name>
</gene>
<keyword evidence="6" id="KW-0902">Two-component regulatory system</keyword>
<keyword evidence="14" id="KW-1185">Reference proteome</keyword>
<dbReference type="GO" id="GO:0016020">
    <property type="term" value="C:membrane"/>
    <property type="evidence" value="ECO:0007669"/>
    <property type="project" value="InterPro"/>
</dbReference>
<evidence type="ECO:0000256" key="1">
    <source>
        <dbReference type="ARBA" id="ARBA00000085"/>
    </source>
</evidence>
<sequence>MTGRDDGGRRIGGQNGDSGDVDDRSSDSADARLGDGCSLAIISRRYGGTVAVAFGVVVLLVAATGVASYGIAHQTTESERIGDLRTTATVQAEAVGGWHDALRVRTRTLSNAAALQSDNETRIRRFLRNGPTTDSDSVTAVHYVETAGVRGTVAVSTNESVEGGLLARTGPAWRPVVAAANGDDGDDGVVHSERAYDSSDGPALAFASPVPGRDAVLVVVGTVDERRLSGGSTPLTVFGEAGEAVFASDSDIVPETAPESRMDAVTNGTAVTATRGDAVVAYAPVDGTQWVVATAAERDVFARPTRVVGLTAAAILAVTVLSLGAVGLFLTRWTVGPLTRLTRRVRAMEQGDLDADLSTARRDEVGRLYAAVEGMRDRTREQLRQAHEAREATERSRRELQRQNDRLDQFASTLSHDLRNPLTVARGHANLLSAQFDTLAADGVETDALQRHVHKLEGAHDRIESIIEDVLTLTREGASVEETERVHLGDVARDAWANVDSKDASIVVAESRPIEADRSRLLRAFENLFRNAIDHVGEEATVELGTLSDGFYVADDGPGIPEDAVDDIFEYGHTDSEGGTGLGLSIVKTIAEAHGWRLYVDTTYEDGAMFVFADVFDRDDHGWEASAFEWATTDDD</sequence>
<evidence type="ECO:0000256" key="3">
    <source>
        <dbReference type="ARBA" id="ARBA00022553"/>
    </source>
</evidence>
<dbReference type="Pfam" id="PF02518">
    <property type="entry name" value="HATPase_c"/>
    <property type="match status" value="1"/>
</dbReference>
<evidence type="ECO:0000259" key="11">
    <source>
        <dbReference type="PROSITE" id="PS50109"/>
    </source>
</evidence>
<dbReference type="PROSITE" id="PS50109">
    <property type="entry name" value="HIS_KIN"/>
    <property type="match status" value="1"/>
</dbReference>
<dbReference type="InterPro" id="IPR003661">
    <property type="entry name" value="HisK_dim/P_dom"/>
</dbReference>
<dbReference type="InterPro" id="IPR004358">
    <property type="entry name" value="Sig_transdc_His_kin-like_C"/>
</dbReference>
<dbReference type="Pfam" id="PF00672">
    <property type="entry name" value="HAMP"/>
    <property type="match status" value="1"/>
</dbReference>
<keyword evidence="3" id="KW-0597">Phosphoprotein</keyword>
<dbReference type="EC" id="2.7.13.3" evidence="2"/>
<evidence type="ECO:0000259" key="12">
    <source>
        <dbReference type="PROSITE" id="PS50885"/>
    </source>
</evidence>
<evidence type="ECO:0000256" key="6">
    <source>
        <dbReference type="ARBA" id="ARBA00023012"/>
    </source>
</evidence>
<dbReference type="CDD" id="cd06225">
    <property type="entry name" value="HAMP"/>
    <property type="match status" value="1"/>
</dbReference>
<feature type="coiled-coil region" evidence="8">
    <location>
        <begin position="376"/>
        <end position="410"/>
    </location>
</feature>
<dbReference type="GO" id="GO:0000155">
    <property type="term" value="F:phosphorelay sensor kinase activity"/>
    <property type="evidence" value="ECO:0007669"/>
    <property type="project" value="InterPro"/>
</dbReference>
<name>A0A830GJ74_9EURY</name>
<dbReference type="Proteomes" id="UP000605784">
    <property type="component" value="Unassembled WGS sequence"/>
</dbReference>
<comment type="caution">
    <text evidence="13">The sequence shown here is derived from an EMBL/GenBank/DDBJ whole genome shotgun (WGS) entry which is preliminary data.</text>
</comment>
<dbReference type="InterPro" id="IPR036097">
    <property type="entry name" value="HisK_dim/P_sf"/>
</dbReference>
<evidence type="ECO:0000256" key="10">
    <source>
        <dbReference type="SAM" id="Phobius"/>
    </source>
</evidence>
<dbReference type="PRINTS" id="PR00344">
    <property type="entry name" value="BCTRLSENSOR"/>
</dbReference>
<feature type="domain" description="Histidine kinase" evidence="11">
    <location>
        <begin position="413"/>
        <end position="612"/>
    </location>
</feature>
<dbReference type="SMART" id="SM00387">
    <property type="entry name" value="HATPase_c"/>
    <property type="match status" value="1"/>
</dbReference>
<dbReference type="SUPFAM" id="SSF158472">
    <property type="entry name" value="HAMP domain-like"/>
    <property type="match status" value="1"/>
</dbReference>
<dbReference type="InterPro" id="IPR050736">
    <property type="entry name" value="Sensor_HK_Regulatory"/>
</dbReference>
<dbReference type="SMART" id="SM00388">
    <property type="entry name" value="HisKA"/>
    <property type="match status" value="1"/>
</dbReference>
<evidence type="ECO:0000256" key="9">
    <source>
        <dbReference type="SAM" id="MobiDB-lite"/>
    </source>
</evidence>
<dbReference type="InterPro" id="IPR005467">
    <property type="entry name" value="His_kinase_dom"/>
</dbReference>
<dbReference type="SMART" id="SM00304">
    <property type="entry name" value="HAMP"/>
    <property type="match status" value="1"/>
</dbReference>
<keyword evidence="10" id="KW-0812">Transmembrane</keyword>
<dbReference type="CDD" id="cd00075">
    <property type="entry name" value="HATPase"/>
    <property type="match status" value="1"/>
</dbReference>
<keyword evidence="5" id="KW-0418">Kinase</keyword>
<accession>A0A830GJ74</accession>
<keyword evidence="7" id="KW-0807">Transducer</keyword>
<dbReference type="PANTHER" id="PTHR43711:SF1">
    <property type="entry name" value="HISTIDINE KINASE 1"/>
    <property type="match status" value="1"/>
</dbReference>
<reference evidence="13" key="1">
    <citation type="journal article" date="2014" name="Int. J. Syst. Evol. Microbiol.">
        <title>Complete genome sequence of Corynebacterium casei LMG S-19264T (=DSM 44701T), isolated from a smear-ripened cheese.</title>
        <authorList>
            <consortium name="US DOE Joint Genome Institute (JGI-PGF)"/>
            <person name="Walter F."/>
            <person name="Albersmeier A."/>
            <person name="Kalinowski J."/>
            <person name="Ruckert C."/>
        </authorList>
    </citation>
    <scope>NUCLEOTIDE SEQUENCE</scope>
    <source>
        <strain evidence="13">JCM 17820</strain>
    </source>
</reference>
<evidence type="ECO:0000256" key="5">
    <source>
        <dbReference type="ARBA" id="ARBA00022777"/>
    </source>
</evidence>
<dbReference type="PANTHER" id="PTHR43711">
    <property type="entry name" value="TWO-COMPONENT HISTIDINE KINASE"/>
    <property type="match status" value="1"/>
</dbReference>
<dbReference type="Gene3D" id="6.10.340.10">
    <property type="match status" value="1"/>
</dbReference>
<feature type="region of interest" description="Disordered" evidence="9">
    <location>
        <begin position="1"/>
        <end position="29"/>
    </location>
</feature>
<dbReference type="CDD" id="cd00082">
    <property type="entry name" value="HisKA"/>
    <property type="match status" value="1"/>
</dbReference>
<dbReference type="InterPro" id="IPR003594">
    <property type="entry name" value="HATPase_dom"/>
</dbReference>
<evidence type="ECO:0000313" key="14">
    <source>
        <dbReference type="Proteomes" id="UP000605784"/>
    </source>
</evidence>
<feature type="transmembrane region" description="Helical" evidence="10">
    <location>
        <begin position="50"/>
        <end position="71"/>
    </location>
</feature>
<evidence type="ECO:0000313" key="13">
    <source>
        <dbReference type="EMBL" id="GGN89843.1"/>
    </source>
</evidence>
<dbReference type="Gene3D" id="3.30.565.10">
    <property type="entry name" value="Histidine kinase-like ATPase, C-terminal domain"/>
    <property type="match status" value="1"/>
</dbReference>
<feature type="transmembrane region" description="Helical" evidence="10">
    <location>
        <begin position="307"/>
        <end position="330"/>
    </location>
</feature>